<protein>
    <submittedName>
        <fullName evidence="1">Uncharacterized protein</fullName>
    </submittedName>
</protein>
<gene>
    <name evidence="1" type="ORF">CCMSSC00406_0008694</name>
</gene>
<accession>A0ACB7J615</accession>
<dbReference type="Proteomes" id="UP000824881">
    <property type="component" value="Unassembled WGS sequence"/>
</dbReference>
<evidence type="ECO:0000313" key="2">
    <source>
        <dbReference type="Proteomes" id="UP000824881"/>
    </source>
</evidence>
<proteinExistence type="predicted"/>
<reference evidence="1 2" key="1">
    <citation type="journal article" date="2021" name="Appl. Environ. Microbiol.">
        <title>Genetic linkage and physical mapping for an oyster mushroom Pleurotus cornucopiae and QTL analysis for the trait cap color.</title>
        <authorList>
            <person name="Zhang Y."/>
            <person name="Gao W."/>
            <person name="Sonnenberg A."/>
            <person name="Chen Q."/>
            <person name="Zhang J."/>
            <person name="Huang C."/>
        </authorList>
    </citation>
    <scope>NUCLEOTIDE SEQUENCE [LARGE SCALE GENOMIC DNA]</scope>
    <source>
        <strain evidence="1">CCMSSC00406</strain>
    </source>
</reference>
<dbReference type="EMBL" id="WQMT02000002">
    <property type="protein sequence ID" value="KAG9226032.1"/>
    <property type="molecule type" value="Genomic_DNA"/>
</dbReference>
<name>A0ACB7J615_PLECO</name>
<organism evidence="1 2">
    <name type="scientific">Pleurotus cornucopiae</name>
    <name type="common">Cornucopia mushroom</name>
    <dbReference type="NCBI Taxonomy" id="5321"/>
    <lineage>
        <taxon>Eukaryota</taxon>
        <taxon>Fungi</taxon>
        <taxon>Dikarya</taxon>
        <taxon>Basidiomycota</taxon>
        <taxon>Agaricomycotina</taxon>
        <taxon>Agaricomycetes</taxon>
        <taxon>Agaricomycetidae</taxon>
        <taxon>Agaricales</taxon>
        <taxon>Pleurotineae</taxon>
        <taxon>Pleurotaceae</taxon>
        <taxon>Pleurotus</taxon>
    </lineage>
</organism>
<comment type="caution">
    <text evidence="1">The sequence shown here is derived from an EMBL/GenBank/DDBJ whole genome shotgun (WGS) entry which is preliminary data.</text>
</comment>
<keyword evidence="2" id="KW-1185">Reference proteome</keyword>
<evidence type="ECO:0000313" key="1">
    <source>
        <dbReference type="EMBL" id="KAG9226032.1"/>
    </source>
</evidence>
<sequence length="635" mass="70686">MIDSILSGLIHLDELLCSPIPFETLSCVLPQLPITTLYLGEPPEAISSPLDLLSVLREAASTVRSLTLEDIMLDDPPTSEIRGGPVRMTALQELAIVLCGNLPLVSEFIQMPSLKTFYCAGNNTVLGDCMPTSMDTLVVAEAKVSGKSTTLYSSTYNTLSEAVEDAITTFTVPSKIKHLEILVSPMATPDDDTFDNLEELDERLFHLHQSGSFERLTITSEASEAHSLRPRWYVNRMPNLESLGLVKVRCGSSVLYPRCVDLALPWELPLEIEHLVLQELEGRHPDALRNCALVCKSWHEFCLPILFHELTINMDGKRHLPACSRLLIESPRIRRHVRKVTFESQDFPIYVTNEHEERRMIESILLGLPHLDELLCTSIPLETLSSILPRLSITTLYLKVDVYSPLTLLPVLEAIASTVRSLTLEELVFGVELTVDEFASVIKGGPICMTALEELAIVLCANLPLVAGFIQMPNLKTLYCAGVDVALGDSIPCSLQTLVIAEAEVSDDFKPLSVENLCIRWWHGHGHRTLSEAIEHSIATFTVPLKIREIEILLSPSTRHRKDAFDELDTLETRLLDLRRSGSFERLTITAEGNIVESSWVLDKMPNLDNLGLLDVRLGSSVLYPRCVDLALGWE</sequence>